<feature type="chain" id="PRO_5046355354" evidence="3">
    <location>
        <begin position="35"/>
        <end position="216"/>
    </location>
</feature>
<dbReference type="PROSITE" id="PS51257">
    <property type="entry name" value="PROKAR_LIPOPROTEIN"/>
    <property type="match status" value="1"/>
</dbReference>
<accession>A0ABU7LH76</accession>
<dbReference type="InterPro" id="IPR024134">
    <property type="entry name" value="SOD_Cu/Zn_/chaperone"/>
</dbReference>
<keyword evidence="6" id="KW-1185">Reference proteome</keyword>
<reference evidence="5 6" key="1">
    <citation type="submission" date="2023-07" db="EMBL/GenBank/DDBJ databases">
        <authorList>
            <person name="Girao M."/>
            <person name="Carvalho M.F."/>
        </authorList>
    </citation>
    <scope>NUCLEOTIDE SEQUENCE [LARGE SCALE GENOMIC DNA]</scope>
    <source>
        <strain evidence="5 6">YIM65754</strain>
    </source>
</reference>
<keyword evidence="3" id="KW-0732">Signal</keyword>
<dbReference type="SUPFAM" id="SSF49329">
    <property type="entry name" value="Cu,Zn superoxide dismutase-like"/>
    <property type="match status" value="1"/>
</dbReference>
<feature type="compositionally biased region" description="Basic and acidic residues" evidence="2">
    <location>
        <begin position="53"/>
        <end position="64"/>
    </location>
</feature>
<dbReference type="EMBL" id="JAUTXY010000015">
    <property type="protein sequence ID" value="MEE2060918.1"/>
    <property type="molecule type" value="Genomic_DNA"/>
</dbReference>
<sequence>MAPSSTRRMTWRALAPIVAIAAVGLSACSNSEEATSVPGTTPPVWTGSPAPEGESHGSDTHGSEAEANASSGDGATASGTALTADLETVAGESAGTVTFAESNGNVEVTIDVEGLEPGYHGVHVHEFGVCEPESAPPAGGEPGAFLSAGGHLQVPGHTAVPESGDLLSVVVHEDGSATATVTTAEFTLEDLQGDRGTSVVVHQDNAGSRLACGVVS</sequence>
<feature type="domain" description="Superoxide dismutase copper/zinc binding" evidence="4">
    <location>
        <begin position="94"/>
        <end position="215"/>
    </location>
</feature>
<evidence type="ECO:0000259" key="4">
    <source>
        <dbReference type="Pfam" id="PF00080"/>
    </source>
</evidence>
<comment type="caution">
    <text evidence="5">The sequence shown here is derived from an EMBL/GenBank/DDBJ whole genome shotgun (WGS) entry which is preliminary data.</text>
</comment>
<feature type="compositionally biased region" description="Polar residues" evidence="2">
    <location>
        <begin position="68"/>
        <end position="78"/>
    </location>
</feature>
<evidence type="ECO:0000256" key="1">
    <source>
        <dbReference type="ARBA" id="ARBA00010457"/>
    </source>
</evidence>
<dbReference type="Gene3D" id="2.60.40.200">
    <property type="entry name" value="Superoxide dismutase, copper/zinc binding domain"/>
    <property type="match status" value="1"/>
</dbReference>
<evidence type="ECO:0000313" key="5">
    <source>
        <dbReference type="EMBL" id="MEE2060918.1"/>
    </source>
</evidence>
<evidence type="ECO:0000256" key="2">
    <source>
        <dbReference type="SAM" id="MobiDB-lite"/>
    </source>
</evidence>
<dbReference type="InterPro" id="IPR036423">
    <property type="entry name" value="SOD-like_Cu/Zn_dom_sf"/>
</dbReference>
<protein>
    <submittedName>
        <fullName evidence="5">Superoxide dismutase family protein</fullName>
    </submittedName>
</protein>
<dbReference type="InterPro" id="IPR001424">
    <property type="entry name" value="SOD_Cu_Zn_dom"/>
</dbReference>
<dbReference type="RefSeq" id="WP_330136098.1">
    <property type="nucleotide sequence ID" value="NZ_JAUTXY010000015.1"/>
</dbReference>
<dbReference type="Proteomes" id="UP001336020">
    <property type="component" value="Unassembled WGS sequence"/>
</dbReference>
<dbReference type="PANTHER" id="PTHR10003">
    <property type="entry name" value="SUPEROXIDE DISMUTASE CU-ZN -RELATED"/>
    <property type="match status" value="1"/>
</dbReference>
<dbReference type="Pfam" id="PF00080">
    <property type="entry name" value="Sod_Cu"/>
    <property type="match status" value="1"/>
</dbReference>
<proteinExistence type="inferred from homology"/>
<name>A0ABU7LH76_9NOCA</name>
<feature type="region of interest" description="Disordered" evidence="2">
    <location>
        <begin position="32"/>
        <end position="78"/>
    </location>
</feature>
<organism evidence="5 6">
    <name type="scientific">Rhodococcus artemisiae</name>
    <dbReference type="NCBI Taxonomy" id="714159"/>
    <lineage>
        <taxon>Bacteria</taxon>
        <taxon>Bacillati</taxon>
        <taxon>Actinomycetota</taxon>
        <taxon>Actinomycetes</taxon>
        <taxon>Mycobacteriales</taxon>
        <taxon>Nocardiaceae</taxon>
        <taxon>Rhodococcus</taxon>
    </lineage>
</organism>
<comment type="similarity">
    <text evidence="1">Belongs to the Cu-Zn superoxide dismutase family.</text>
</comment>
<feature type="signal peptide" evidence="3">
    <location>
        <begin position="1"/>
        <end position="34"/>
    </location>
</feature>
<evidence type="ECO:0000256" key="3">
    <source>
        <dbReference type="SAM" id="SignalP"/>
    </source>
</evidence>
<evidence type="ECO:0000313" key="6">
    <source>
        <dbReference type="Proteomes" id="UP001336020"/>
    </source>
</evidence>
<gene>
    <name evidence="5" type="ORF">Q7514_25685</name>
</gene>